<dbReference type="OrthoDB" id="2138282at2759"/>
<dbReference type="Gene3D" id="3.20.180.10">
    <property type="entry name" value="PNP-oxidase-like"/>
    <property type="match status" value="1"/>
</dbReference>
<organism evidence="3">
    <name type="scientific">Physcomitrium patens</name>
    <name type="common">Spreading-leaved earth moss</name>
    <name type="synonym">Physcomitrella patens</name>
    <dbReference type="NCBI Taxonomy" id="3218"/>
    <lineage>
        <taxon>Eukaryota</taxon>
        <taxon>Viridiplantae</taxon>
        <taxon>Streptophyta</taxon>
        <taxon>Embryophyta</taxon>
        <taxon>Bryophyta</taxon>
        <taxon>Bryophytina</taxon>
        <taxon>Bryopsida</taxon>
        <taxon>Funariidae</taxon>
        <taxon>Funariales</taxon>
        <taxon>Funariaceae</taxon>
        <taxon>Physcomitrium</taxon>
    </lineage>
</organism>
<evidence type="ECO:0000313" key="5">
    <source>
        <dbReference type="Proteomes" id="UP000006727"/>
    </source>
</evidence>
<dbReference type="InterPro" id="IPR012349">
    <property type="entry name" value="Split_barrel_FMN-bd"/>
</dbReference>
<evidence type="ECO:0000313" key="4">
    <source>
        <dbReference type="EnsemblPlants" id="Pp3c7_5080V3.1"/>
    </source>
</evidence>
<sequence>MEVVANPAKLRAWLSCGVAAVAESKQLGRSSTTRVASRRLLPVSSLISKPLREQWAGSWETERGGKSRRPLAVAVAVAEGVVEEEEKMREKEEVKKLLRPTPAEGARTVMETCKEGTLSTLSEDGWPLGTEVRFAVDTDGNPVLRLQPGATHTKHILKDSRCSLHVQLEQPGRRKPQCTLQGFIRKIEDIKLKERLEIAWERRFASEQHTAGDDLYVMNVEQVLQSPDMGEEEIWVSGPDYWAAAADPLREVAKRIVEDMNRNHWEDIRRFCNVYAKLDAELEEASMTWVDRLGFDLRVLTKSPQNILEIRIPFTREVTDERDARSSLTIMAQIAWEQERSVTPSEVVLATVEL</sequence>
<evidence type="ECO:0000259" key="2">
    <source>
        <dbReference type="Pfam" id="PF10615"/>
    </source>
</evidence>
<dbReference type="PANTHER" id="PTHR13343">
    <property type="entry name" value="CREG1 PROTEIN"/>
    <property type="match status" value="1"/>
</dbReference>
<proteinExistence type="predicted"/>
<dbReference type="RefSeq" id="XP_024381432.1">
    <property type="nucleotide sequence ID" value="XM_024525664.2"/>
</dbReference>
<dbReference type="SUPFAM" id="SSF50475">
    <property type="entry name" value="FMN-binding split barrel"/>
    <property type="match status" value="1"/>
</dbReference>
<dbReference type="GO" id="GO:0009507">
    <property type="term" value="C:chloroplast"/>
    <property type="evidence" value="ECO:0000318"/>
    <property type="project" value="GO_Central"/>
</dbReference>
<name>A0A2K1KAF7_PHYPA</name>
<dbReference type="InterPro" id="IPR011576">
    <property type="entry name" value="Pyridox_Oxase_N"/>
</dbReference>
<dbReference type="Proteomes" id="UP000006727">
    <property type="component" value="Chromosome 7"/>
</dbReference>
<accession>A0A2K1KAF7</accession>
<dbReference type="AlphaFoldDB" id="A0A2K1KAF7"/>
<protein>
    <recommendedName>
        <fullName evidence="6">DUF2470 domain-containing protein</fullName>
    </recommendedName>
</protein>
<dbReference type="Gene3D" id="2.30.110.10">
    <property type="entry name" value="Electron Transport, Fmn-binding Protein, Chain A"/>
    <property type="match status" value="1"/>
</dbReference>
<feature type="domain" description="DUF2470" evidence="2">
    <location>
        <begin position="254"/>
        <end position="331"/>
    </location>
</feature>
<dbReference type="Pfam" id="PF01243">
    <property type="entry name" value="PNPOx_N"/>
    <property type="match status" value="1"/>
</dbReference>
<dbReference type="Pfam" id="PF10615">
    <property type="entry name" value="DUF2470"/>
    <property type="match status" value="1"/>
</dbReference>
<dbReference type="STRING" id="3218.A0A2K1KAF7"/>
<dbReference type="GeneID" id="112285121"/>
<evidence type="ECO:0000313" key="3">
    <source>
        <dbReference type="EMBL" id="PNR50762.1"/>
    </source>
</evidence>
<dbReference type="Gramene" id="Pp3c7_5080V3.1">
    <property type="protein sequence ID" value="Pp3c7_5080V3.1"/>
    <property type="gene ID" value="Pp3c7_5080"/>
</dbReference>
<dbReference type="PANTHER" id="PTHR13343:SF22">
    <property type="entry name" value="GLUTAMYL-TRNA REDUCTASE-BINDING PROTEIN, CHLOROPLASTIC"/>
    <property type="match status" value="1"/>
</dbReference>
<dbReference type="EnsemblPlants" id="Pp3c7_5080V3.2">
    <property type="protein sequence ID" value="Pp3c7_5080V3.2"/>
    <property type="gene ID" value="Pp3c7_5080"/>
</dbReference>
<dbReference type="Gramene" id="Pp3c7_5080V3.2">
    <property type="protein sequence ID" value="Pp3c7_5080V3.2"/>
    <property type="gene ID" value="Pp3c7_5080"/>
</dbReference>
<dbReference type="OMA" id="KSTFNCM"/>
<dbReference type="EnsemblPlants" id="Pp3c7_5080V3.1">
    <property type="protein sequence ID" value="Pp3c7_5080V3.1"/>
    <property type="gene ID" value="Pp3c7_5080"/>
</dbReference>
<reference evidence="3 5" key="1">
    <citation type="journal article" date="2008" name="Science">
        <title>The Physcomitrella genome reveals evolutionary insights into the conquest of land by plants.</title>
        <authorList>
            <person name="Rensing S."/>
            <person name="Lang D."/>
            <person name="Zimmer A."/>
            <person name="Terry A."/>
            <person name="Salamov A."/>
            <person name="Shapiro H."/>
            <person name="Nishiyama T."/>
            <person name="Perroud P.-F."/>
            <person name="Lindquist E."/>
            <person name="Kamisugi Y."/>
            <person name="Tanahashi T."/>
            <person name="Sakakibara K."/>
            <person name="Fujita T."/>
            <person name="Oishi K."/>
            <person name="Shin-I T."/>
            <person name="Kuroki Y."/>
            <person name="Toyoda A."/>
            <person name="Suzuki Y."/>
            <person name="Hashimoto A."/>
            <person name="Yamaguchi K."/>
            <person name="Sugano A."/>
            <person name="Kohara Y."/>
            <person name="Fujiyama A."/>
            <person name="Anterola A."/>
            <person name="Aoki S."/>
            <person name="Ashton N."/>
            <person name="Barbazuk W.B."/>
            <person name="Barker E."/>
            <person name="Bennetzen J."/>
            <person name="Bezanilla M."/>
            <person name="Blankenship R."/>
            <person name="Cho S.H."/>
            <person name="Dutcher S."/>
            <person name="Estelle M."/>
            <person name="Fawcett J.A."/>
            <person name="Gundlach H."/>
            <person name="Hanada K."/>
            <person name="Heyl A."/>
            <person name="Hicks K.A."/>
            <person name="Hugh J."/>
            <person name="Lohr M."/>
            <person name="Mayer K."/>
            <person name="Melkozernov A."/>
            <person name="Murata T."/>
            <person name="Nelson D."/>
            <person name="Pils B."/>
            <person name="Prigge M."/>
            <person name="Reiss B."/>
            <person name="Renner T."/>
            <person name="Rombauts S."/>
            <person name="Rushton P."/>
            <person name="Sanderfoot A."/>
            <person name="Schween G."/>
            <person name="Shiu S.-H."/>
            <person name="Stueber K."/>
            <person name="Theodoulou F.L."/>
            <person name="Tu H."/>
            <person name="Van de Peer Y."/>
            <person name="Verrier P.J."/>
            <person name="Waters E."/>
            <person name="Wood A."/>
            <person name="Yang L."/>
            <person name="Cove D."/>
            <person name="Cuming A."/>
            <person name="Hasebe M."/>
            <person name="Lucas S."/>
            <person name="Mishler D.B."/>
            <person name="Reski R."/>
            <person name="Grigoriev I."/>
            <person name="Quatrano R.S."/>
            <person name="Boore J.L."/>
        </authorList>
    </citation>
    <scope>NUCLEOTIDE SEQUENCE [LARGE SCALE GENOMIC DNA]</scope>
    <source>
        <strain evidence="4 5">cv. Gransden 2004</strain>
    </source>
</reference>
<gene>
    <name evidence="4" type="primary">LOC112285121</name>
    <name evidence="3" type="ORF">PHYPA_009948</name>
</gene>
<keyword evidence="5" id="KW-1185">Reference proteome</keyword>
<feature type="domain" description="Pyridoxamine 5'-phosphate oxidase N-terminal" evidence="1">
    <location>
        <begin position="106"/>
        <end position="224"/>
    </location>
</feature>
<dbReference type="EMBL" id="ABEU02000007">
    <property type="protein sequence ID" value="PNR50762.1"/>
    <property type="molecule type" value="Genomic_DNA"/>
</dbReference>
<reference evidence="3 5" key="2">
    <citation type="journal article" date="2018" name="Plant J.">
        <title>The Physcomitrella patens chromosome-scale assembly reveals moss genome structure and evolution.</title>
        <authorList>
            <person name="Lang D."/>
            <person name="Ullrich K.K."/>
            <person name="Murat F."/>
            <person name="Fuchs J."/>
            <person name="Jenkins J."/>
            <person name="Haas F.B."/>
            <person name="Piednoel M."/>
            <person name="Gundlach H."/>
            <person name="Van Bel M."/>
            <person name="Meyberg R."/>
            <person name="Vives C."/>
            <person name="Morata J."/>
            <person name="Symeonidi A."/>
            <person name="Hiss M."/>
            <person name="Muchero W."/>
            <person name="Kamisugi Y."/>
            <person name="Saleh O."/>
            <person name="Blanc G."/>
            <person name="Decker E.L."/>
            <person name="van Gessel N."/>
            <person name="Grimwood J."/>
            <person name="Hayes R.D."/>
            <person name="Graham S.W."/>
            <person name="Gunter L.E."/>
            <person name="McDaniel S.F."/>
            <person name="Hoernstein S.N.W."/>
            <person name="Larsson A."/>
            <person name="Li F.W."/>
            <person name="Perroud P.F."/>
            <person name="Phillips J."/>
            <person name="Ranjan P."/>
            <person name="Rokshar D.S."/>
            <person name="Rothfels C.J."/>
            <person name="Schneider L."/>
            <person name="Shu S."/>
            <person name="Stevenson D.W."/>
            <person name="Thummler F."/>
            <person name="Tillich M."/>
            <person name="Villarreal Aguilar J.C."/>
            <person name="Widiez T."/>
            <person name="Wong G.K."/>
            <person name="Wymore A."/>
            <person name="Zhang Y."/>
            <person name="Zimmer A.D."/>
            <person name="Quatrano R.S."/>
            <person name="Mayer K.F.X."/>
            <person name="Goodstein D."/>
            <person name="Casacuberta J.M."/>
            <person name="Vandepoele K."/>
            <person name="Reski R."/>
            <person name="Cuming A.C."/>
            <person name="Tuskan G.A."/>
            <person name="Maumus F."/>
            <person name="Salse J."/>
            <person name="Schmutz J."/>
            <person name="Rensing S.A."/>
        </authorList>
    </citation>
    <scope>NUCLEOTIDE SEQUENCE [LARGE SCALE GENOMIC DNA]</scope>
    <source>
        <strain evidence="4 5">cv. Gransden 2004</strain>
    </source>
</reference>
<dbReference type="InterPro" id="IPR019595">
    <property type="entry name" value="DUF2470"/>
</dbReference>
<evidence type="ECO:0000259" key="1">
    <source>
        <dbReference type="Pfam" id="PF01243"/>
    </source>
</evidence>
<dbReference type="PaxDb" id="3218-PP1S207_101V6.1"/>
<evidence type="ECO:0008006" key="6">
    <source>
        <dbReference type="Google" id="ProtNLM"/>
    </source>
</evidence>
<dbReference type="InterPro" id="IPR037119">
    <property type="entry name" value="Haem_oxidase_HugZ-like_sf"/>
</dbReference>
<reference evidence="4" key="3">
    <citation type="submission" date="2020-12" db="UniProtKB">
        <authorList>
            <consortium name="EnsemblPlants"/>
        </authorList>
    </citation>
    <scope>IDENTIFICATION</scope>
</reference>